<accession>W0N2J1</accession>
<dbReference type="KEGG" id="psyr:N018_24850"/>
<organism evidence="1 2">
    <name type="scientific">Pseudomonas syringae CC1557</name>
    <dbReference type="NCBI Taxonomy" id="1357279"/>
    <lineage>
        <taxon>Bacteria</taxon>
        <taxon>Pseudomonadati</taxon>
        <taxon>Pseudomonadota</taxon>
        <taxon>Gammaproteobacteria</taxon>
        <taxon>Pseudomonadales</taxon>
        <taxon>Pseudomonadaceae</taxon>
        <taxon>Pseudomonas</taxon>
        <taxon>Pseudomonas syringae</taxon>
    </lineage>
</organism>
<proteinExistence type="predicted"/>
<reference evidence="1 2" key="1">
    <citation type="submission" date="2013-12" db="EMBL/GenBank/DDBJ databases">
        <title>Interactions Between Genome Architecture and Virulence Genes in Pseudomonas syringae, strain CC1557 as a model.</title>
        <authorList>
            <person name="Baltrus D."/>
            <person name="Hockett K."/>
            <person name="Karlsrud E."/>
            <person name="Dougherty K."/>
            <person name="Nishimura M."/>
        </authorList>
    </citation>
    <scope>NUCLEOTIDE SEQUENCE [LARGE SCALE GENOMIC DNA]</scope>
    <source>
        <strain evidence="1 2">CC1557</strain>
    </source>
</reference>
<gene>
    <name evidence="1" type="ORF">N018_24850</name>
</gene>
<evidence type="ECO:0000313" key="2">
    <source>
        <dbReference type="Proteomes" id="UP000019089"/>
    </source>
</evidence>
<protein>
    <recommendedName>
        <fullName evidence="3">YfbU family protein</fullName>
    </recommendedName>
</protein>
<dbReference type="AlphaFoldDB" id="W0N2J1"/>
<dbReference type="Proteomes" id="UP000019089">
    <property type="component" value="Chromosome"/>
</dbReference>
<dbReference type="InterPro" id="IPR005587">
    <property type="entry name" value="UPF0304_YfbU"/>
</dbReference>
<sequence>MKFTNPEKLIVFMLAEISEKLQIESIDSDLIKSAIVTENTWAIDWEMPGIVGGEAENLPEDVVKVVSYLEMWERLEEAFANFNDAQIATFGAHANTSIRSLKFPGFDGNNEAELLSITRMLVEQMGRFSRFLGRDLNSHFSASEHYENMYSRYSQIQERSKGFLALLSPEDVAYILRTPQE</sequence>
<name>W0N2J1_PSESX</name>
<dbReference type="SUPFAM" id="SSF116960">
    <property type="entry name" value="YfbU-like"/>
    <property type="match status" value="1"/>
</dbReference>
<dbReference type="Gene3D" id="1.10.3190.10">
    <property type="entry name" value="yfbu gene product, domain 2"/>
    <property type="match status" value="1"/>
</dbReference>
<dbReference type="Pfam" id="PF03887">
    <property type="entry name" value="YfbU"/>
    <property type="match status" value="1"/>
</dbReference>
<evidence type="ECO:0008006" key="3">
    <source>
        <dbReference type="Google" id="ProtNLM"/>
    </source>
</evidence>
<dbReference type="InterPro" id="IPR023146">
    <property type="entry name" value="YfbU_alpha-helical_sf"/>
</dbReference>
<evidence type="ECO:0000313" key="1">
    <source>
        <dbReference type="EMBL" id="AHG43286.1"/>
    </source>
</evidence>
<dbReference type="RefSeq" id="WP_025390961.1">
    <property type="nucleotide sequence ID" value="NZ_CP007014.1"/>
</dbReference>
<dbReference type="HOGENOM" id="CLU_101021_0_0_6"/>
<dbReference type="eggNOG" id="COG3013">
    <property type="taxonomic scope" value="Bacteria"/>
</dbReference>
<dbReference type="EMBL" id="CP007014">
    <property type="protein sequence ID" value="AHG43286.1"/>
    <property type="molecule type" value="Genomic_DNA"/>
</dbReference>